<evidence type="ECO:0000313" key="4">
    <source>
        <dbReference type="Proteomes" id="UP001280156"/>
    </source>
</evidence>
<feature type="transmembrane region" description="Helical" evidence="1">
    <location>
        <begin position="12"/>
        <end position="33"/>
    </location>
</feature>
<evidence type="ECO:0000313" key="3">
    <source>
        <dbReference type="EMBL" id="MDX8484870.1"/>
    </source>
</evidence>
<name>A0ABU4YD64_9HYPH</name>
<dbReference type="InterPro" id="IPR025565">
    <property type="entry name" value="DUF4328"/>
</dbReference>
<keyword evidence="1" id="KW-0812">Transmembrane</keyword>
<evidence type="ECO:0000259" key="2">
    <source>
        <dbReference type="Pfam" id="PF14219"/>
    </source>
</evidence>
<feature type="transmembrane region" description="Helical" evidence="1">
    <location>
        <begin position="64"/>
        <end position="87"/>
    </location>
</feature>
<gene>
    <name evidence="3" type="ORF">RFM52_06680</name>
</gene>
<keyword evidence="1" id="KW-0472">Membrane</keyword>
<sequence>MGILKNFSTSTSWVVRLLWIGIAVDVIAVLSGLSEIWLLSDIEAGTYDYDVTAAANWNDSRQGAIGIVQLVLYLAQAIVILGWIRLANKNARALGARDMEFTPGWAIGWYFIPIANLWKPYQAMLEIWRASSGSPDWKSAGTSGTLQGWWAAWLVANALGRVSFRLSIKAREIPELKNASIATAVSDVASVVLSLLFLEVVKEIYRRQTAWPAAAPAMPQDSAGLPETA</sequence>
<dbReference type="EMBL" id="JAVIIV010000003">
    <property type="protein sequence ID" value="MDX8484870.1"/>
    <property type="molecule type" value="Genomic_DNA"/>
</dbReference>
<feature type="domain" description="DUF4328" evidence="2">
    <location>
        <begin position="53"/>
        <end position="205"/>
    </location>
</feature>
<keyword evidence="1" id="KW-1133">Transmembrane helix</keyword>
<reference evidence="3 4" key="1">
    <citation type="submission" date="2023-08" db="EMBL/GenBank/DDBJ databases">
        <title>Implementing the SeqCode for naming new Mesorhizobium species isolated from Vachellia karroo root nodules.</title>
        <authorList>
            <person name="Van Lill M."/>
        </authorList>
    </citation>
    <scope>NUCLEOTIDE SEQUENCE [LARGE SCALE GENOMIC DNA]</scope>
    <source>
        <strain evidence="3 4">VK2B</strain>
    </source>
</reference>
<comment type="caution">
    <text evidence="3">The sequence shown here is derived from an EMBL/GenBank/DDBJ whole genome shotgun (WGS) entry which is preliminary data.</text>
</comment>
<organism evidence="3 4">
    <name type="scientific">Mesorhizobium humile</name>
    <dbReference type="NCBI Taxonomy" id="3072313"/>
    <lineage>
        <taxon>Bacteria</taxon>
        <taxon>Pseudomonadati</taxon>
        <taxon>Pseudomonadota</taxon>
        <taxon>Alphaproteobacteria</taxon>
        <taxon>Hyphomicrobiales</taxon>
        <taxon>Phyllobacteriaceae</taxon>
        <taxon>Mesorhizobium</taxon>
    </lineage>
</organism>
<dbReference type="Proteomes" id="UP001280156">
    <property type="component" value="Unassembled WGS sequence"/>
</dbReference>
<dbReference type="Pfam" id="PF14219">
    <property type="entry name" value="DUF4328"/>
    <property type="match status" value="1"/>
</dbReference>
<proteinExistence type="predicted"/>
<keyword evidence="4" id="KW-1185">Reference proteome</keyword>
<protein>
    <submittedName>
        <fullName evidence="3">DUF4328 domain-containing protein</fullName>
    </submittedName>
</protein>
<dbReference type="RefSeq" id="WP_320294711.1">
    <property type="nucleotide sequence ID" value="NZ_JAVIIU010000003.1"/>
</dbReference>
<evidence type="ECO:0000256" key="1">
    <source>
        <dbReference type="SAM" id="Phobius"/>
    </source>
</evidence>
<accession>A0ABU4YD64</accession>